<evidence type="ECO:0000256" key="1">
    <source>
        <dbReference type="ARBA" id="ARBA00009369"/>
    </source>
</evidence>
<evidence type="ECO:0000313" key="7">
    <source>
        <dbReference type="EMBL" id="SMC18481.1"/>
    </source>
</evidence>
<dbReference type="Gene3D" id="2.40.10.350">
    <property type="entry name" value="Rod shape-determining protein MreC, domain 2"/>
    <property type="match status" value="1"/>
</dbReference>
<dbReference type="GO" id="GO:0008360">
    <property type="term" value="P:regulation of cell shape"/>
    <property type="evidence" value="ECO:0007669"/>
    <property type="project" value="UniProtKB-KW"/>
</dbReference>
<dbReference type="InterPro" id="IPR055342">
    <property type="entry name" value="MreC_beta-barrel_core"/>
</dbReference>
<dbReference type="PANTHER" id="PTHR34138">
    <property type="entry name" value="CELL SHAPE-DETERMINING PROTEIN MREC"/>
    <property type="match status" value="1"/>
</dbReference>
<dbReference type="InterPro" id="IPR042175">
    <property type="entry name" value="Cell/Rod_MreC_2"/>
</dbReference>
<dbReference type="InterPro" id="IPR042177">
    <property type="entry name" value="Cell/Rod_1"/>
</dbReference>
<dbReference type="PIRSF" id="PIRSF038471">
    <property type="entry name" value="MreC"/>
    <property type="match status" value="1"/>
</dbReference>
<evidence type="ECO:0000259" key="6">
    <source>
        <dbReference type="Pfam" id="PF04085"/>
    </source>
</evidence>
<dbReference type="STRING" id="1121001.SAMN02745857_00570"/>
<comment type="function">
    <text evidence="5">Involved in formation and maintenance of cell shape.</text>
</comment>
<evidence type="ECO:0000256" key="5">
    <source>
        <dbReference type="PIRNR" id="PIRNR038471"/>
    </source>
</evidence>
<dbReference type="NCBIfam" id="TIGR00219">
    <property type="entry name" value="mreC"/>
    <property type="match status" value="1"/>
</dbReference>
<evidence type="ECO:0000313" key="8">
    <source>
        <dbReference type="Proteomes" id="UP000192761"/>
    </source>
</evidence>
<comment type="similarity">
    <text evidence="1 5">Belongs to the MreC family.</text>
</comment>
<name>A0A1W1X4U6_9NEIS</name>
<dbReference type="EMBL" id="FWXD01000002">
    <property type="protein sequence ID" value="SMC18481.1"/>
    <property type="molecule type" value="Genomic_DNA"/>
</dbReference>
<dbReference type="GO" id="GO:0005886">
    <property type="term" value="C:plasma membrane"/>
    <property type="evidence" value="ECO:0007669"/>
    <property type="project" value="TreeGrafter"/>
</dbReference>
<dbReference type="Gene3D" id="2.40.10.340">
    <property type="entry name" value="Rod shape-determining protein MreC, domain 1"/>
    <property type="match status" value="1"/>
</dbReference>
<dbReference type="RefSeq" id="WP_084089025.1">
    <property type="nucleotide sequence ID" value="NZ_FWXD01000002.1"/>
</dbReference>
<feature type="domain" description="Rod shape-determining protein MreC beta-barrel core" evidence="6">
    <location>
        <begin position="127"/>
        <end position="272"/>
    </location>
</feature>
<dbReference type="OrthoDB" id="9808025at2"/>
<gene>
    <name evidence="7" type="ORF">SAMN02745857_00570</name>
</gene>
<dbReference type="PANTHER" id="PTHR34138:SF1">
    <property type="entry name" value="CELL SHAPE-DETERMINING PROTEIN MREC"/>
    <property type="match status" value="1"/>
</dbReference>
<dbReference type="Pfam" id="PF04085">
    <property type="entry name" value="MreC"/>
    <property type="match status" value="1"/>
</dbReference>
<evidence type="ECO:0000256" key="3">
    <source>
        <dbReference type="ARBA" id="ARBA00022960"/>
    </source>
</evidence>
<evidence type="ECO:0000256" key="2">
    <source>
        <dbReference type="ARBA" id="ARBA00013855"/>
    </source>
</evidence>
<dbReference type="AlphaFoldDB" id="A0A1W1X4U6"/>
<reference evidence="7 8" key="1">
    <citation type="submission" date="2017-04" db="EMBL/GenBank/DDBJ databases">
        <authorList>
            <person name="Afonso C.L."/>
            <person name="Miller P.J."/>
            <person name="Scott M.A."/>
            <person name="Spackman E."/>
            <person name="Goraichik I."/>
            <person name="Dimitrov K.M."/>
            <person name="Suarez D.L."/>
            <person name="Swayne D.E."/>
        </authorList>
    </citation>
    <scope>NUCLEOTIDE SEQUENCE [LARGE SCALE GENOMIC DNA]</scope>
    <source>
        <strain evidence="7 8">DSM 23236</strain>
    </source>
</reference>
<sequence length="298" mass="32930">MQSNQPAFFKQGPKPLTRLLVFAMLSLALVIGDARYSMLGRVREQISVLLYPLQWLATAPFKAIRTGNDFLTRQADLQAENRQLHDAQLVARANEMKLKALETENTYLRGLTAAQASQPRASQLTEVLYNGRDPFSAKLIVDRGDKQGVHAGQIAIDSRGVVGQVVRVQPLTSEVRLLSDRNHMVPVEVERTQMRTVVYGMGRQQLLEIHNLAPNVDIQVGDMLHTSGIDGIYPAGLPVAKVVKVDRQATSFARILCEPLAEVDKHRFLLLLDAPGGRPAYPVEETASAPATKPKRGR</sequence>
<keyword evidence="8" id="KW-1185">Reference proteome</keyword>
<organism evidence="7 8">
    <name type="scientific">Andreprevotia lacus DSM 23236</name>
    <dbReference type="NCBI Taxonomy" id="1121001"/>
    <lineage>
        <taxon>Bacteria</taxon>
        <taxon>Pseudomonadati</taxon>
        <taxon>Pseudomonadota</taxon>
        <taxon>Betaproteobacteria</taxon>
        <taxon>Neisseriales</taxon>
        <taxon>Chitinibacteraceae</taxon>
        <taxon>Andreprevotia</taxon>
    </lineage>
</organism>
<dbReference type="InterPro" id="IPR007221">
    <property type="entry name" value="MreC"/>
</dbReference>
<evidence type="ECO:0000256" key="4">
    <source>
        <dbReference type="ARBA" id="ARBA00032089"/>
    </source>
</evidence>
<protein>
    <recommendedName>
        <fullName evidence="2 5">Cell shape-determining protein MreC</fullName>
    </recommendedName>
    <alternativeName>
        <fullName evidence="4 5">Cell shape protein MreC</fullName>
    </alternativeName>
</protein>
<keyword evidence="3 5" id="KW-0133">Cell shape</keyword>
<dbReference type="Proteomes" id="UP000192761">
    <property type="component" value="Unassembled WGS sequence"/>
</dbReference>
<accession>A0A1W1X4U6</accession>
<proteinExistence type="inferred from homology"/>